<dbReference type="Proteomes" id="UP000251135">
    <property type="component" value="Unassembled WGS sequence"/>
</dbReference>
<comment type="caution">
    <text evidence="2">The sequence shown here is derived from an EMBL/GenBank/DDBJ whole genome shotgun (WGS) entry which is preliminary data.</text>
</comment>
<feature type="chain" id="PRO_5016957814" description="Lipoprotein" evidence="1">
    <location>
        <begin position="22"/>
        <end position="204"/>
    </location>
</feature>
<keyword evidence="3" id="KW-1185">Reference proteome</keyword>
<dbReference type="OrthoDB" id="5347149at2"/>
<gene>
    <name evidence="2" type="ORF">B0174_03325</name>
</gene>
<protein>
    <recommendedName>
        <fullName evidence="4">Lipoprotein</fullName>
    </recommendedName>
</protein>
<dbReference type="PROSITE" id="PS51257">
    <property type="entry name" value="PROKAR_LIPOPROTEIN"/>
    <property type="match status" value="1"/>
</dbReference>
<evidence type="ECO:0000313" key="3">
    <source>
        <dbReference type="Proteomes" id="UP000251135"/>
    </source>
</evidence>
<sequence length="204" mass="24025">MFLKRAFNFLIFMSISLFLTACSVSNSQVQVNQKKIYEKEPVTQNLKNEINEILQLIKQNNLALLNSKYIHPINGYYEVTKFEHRNIFEIKNNISNIDNQIDSFEIKIEKVTFNCSPLDDSLYGWDKEGVFLNPQTIPYITKIMEESNLLQANRFKKEEIEKADFIEQTSYEVTIPYSLIFYITKIDNKWYITLIDNVTTDCSE</sequence>
<proteinExistence type="predicted"/>
<name>A0A363D3H8_9BACT</name>
<keyword evidence="1" id="KW-0732">Signal</keyword>
<organism evidence="2 3">
    <name type="scientific">Arcobacter caeni</name>
    <dbReference type="NCBI Taxonomy" id="1912877"/>
    <lineage>
        <taxon>Bacteria</taxon>
        <taxon>Pseudomonadati</taxon>
        <taxon>Campylobacterota</taxon>
        <taxon>Epsilonproteobacteria</taxon>
        <taxon>Campylobacterales</taxon>
        <taxon>Arcobacteraceae</taxon>
        <taxon>Arcobacter</taxon>
    </lineage>
</organism>
<accession>A0A363D3H8</accession>
<dbReference type="EMBL" id="MUXE01000003">
    <property type="protein sequence ID" value="PUE65871.1"/>
    <property type="molecule type" value="Genomic_DNA"/>
</dbReference>
<evidence type="ECO:0000313" key="2">
    <source>
        <dbReference type="EMBL" id="PUE65871.1"/>
    </source>
</evidence>
<feature type="signal peptide" evidence="1">
    <location>
        <begin position="1"/>
        <end position="21"/>
    </location>
</feature>
<evidence type="ECO:0000256" key="1">
    <source>
        <dbReference type="SAM" id="SignalP"/>
    </source>
</evidence>
<reference evidence="2 3" key="1">
    <citation type="submission" date="2017-02" db="EMBL/GenBank/DDBJ databases">
        <title>Arcobacter caeni sp. nov, a new Arcobacter species isolated from reclaimed water.</title>
        <authorList>
            <person name="Figueras M.J."/>
            <person name="Perez-Cataluna A."/>
            <person name="Salas-Masso N."/>
        </authorList>
    </citation>
    <scope>NUCLEOTIDE SEQUENCE [LARGE SCALE GENOMIC DNA]</scope>
    <source>
        <strain evidence="2 3">RW17-10</strain>
    </source>
</reference>
<evidence type="ECO:0008006" key="4">
    <source>
        <dbReference type="Google" id="ProtNLM"/>
    </source>
</evidence>
<dbReference type="AlphaFoldDB" id="A0A363D3H8"/>
<dbReference type="RefSeq" id="WP_108558232.1">
    <property type="nucleotide sequence ID" value="NZ_MUXE01000003.1"/>
</dbReference>